<feature type="transmembrane region" description="Helical" evidence="12">
    <location>
        <begin position="298"/>
        <end position="320"/>
    </location>
</feature>
<protein>
    <submittedName>
        <fullName evidence="15">PTS system beta-glucoside-specific EIIBCA component</fullName>
    </submittedName>
</protein>
<feature type="transmembrane region" description="Helical" evidence="12">
    <location>
        <begin position="259"/>
        <end position="278"/>
    </location>
</feature>
<evidence type="ECO:0000256" key="2">
    <source>
        <dbReference type="ARBA" id="ARBA00022448"/>
    </source>
</evidence>
<keyword evidence="8" id="KW-0418">Kinase</keyword>
<dbReference type="InterPro" id="IPR018113">
    <property type="entry name" value="PTrfase_EIIB_Cys"/>
</dbReference>
<dbReference type="PROSITE" id="PS51103">
    <property type="entry name" value="PTS_EIIC_TYPE_1"/>
    <property type="match status" value="1"/>
</dbReference>
<evidence type="ECO:0000256" key="5">
    <source>
        <dbReference type="ARBA" id="ARBA00022679"/>
    </source>
</evidence>
<dbReference type="GO" id="GO:0008982">
    <property type="term" value="F:protein-N(PI)-phosphohistidine-sugar phosphotransferase activity"/>
    <property type="evidence" value="ECO:0007669"/>
    <property type="project" value="InterPro"/>
</dbReference>
<dbReference type="GO" id="GO:0016301">
    <property type="term" value="F:kinase activity"/>
    <property type="evidence" value="ECO:0007669"/>
    <property type="project" value="UniProtKB-KW"/>
</dbReference>
<keyword evidence="6" id="KW-0598">Phosphotransferase system</keyword>
<accession>A0A5K1J943</accession>
<dbReference type="CDD" id="cd00212">
    <property type="entry name" value="PTS_IIB_glc"/>
    <property type="match status" value="1"/>
</dbReference>
<feature type="transmembrane region" description="Helical" evidence="12">
    <location>
        <begin position="439"/>
        <end position="461"/>
    </location>
</feature>
<keyword evidence="5" id="KW-0808">Transferase</keyword>
<evidence type="ECO:0000256" key="6">
    <source>
        <dbReference type="ARBA" id="ARBA00022683"/>
    </source>
</evidence>
<evidence type="ECO:0000256" key="3">
    <source>
        <dbReference type="ARBA" id="ARBA00022475"/>
    </source>
</evidence>
<dbReference type="InterPro" id="IPR013013">
    <property type="entry name" value="PTS_EIIC_1"/>
</dbReference>
<name>A0A5K1J943_9ACTN</name>
<dbReference type="PROSITE" id="PS51098">
    <property type="entry name" value="PTS_EIIB_TYPE_1"/>
    <property type="match status" value="1"/>
</dbReference>
<evidence type="ECO:0000256" key="11">
    <source>
        <dbReference type="PROSITE-ProRule" id="PRU00421"/>
    </source>
</evidence>
<dbReference type="InterPro" id="IPR050558">
    <property type="entry name" value="PTS_Sugar-Specific_Components"/>
</dbReference>
<feature type="transmembrane region" description="Helical" evidence="12">
    <location>
        <begin position="395"/>
        <end position="419"/>
    </location>
</feature>
<dbReference type="InterPro" id="IPR003352">
    <property type="entry name" value="PTS_EIIC"/>
</dbReference>
<evidence type="ECO:0000313" key="15">
    <source>
        <dbReference type="EMBL" id="VWL99493.1"/>
    </source>
</evidence>
<dbReference type="SUPFAM" id="SSF55604">
    <property type="entry name" value="Glucose permease domain IIB"/>
    <property type="match status" value="1"/>
</dbReference>
<evidence type="ECO:0000259" key="14">
    <source>
        <dbReference type="PROSITE" id="PS51103"/>
    </source>
</evidence>
<keyword evidence="3" id="KW-1003">Cell membrane</keyword>
<dbReference type="GO" id="GO:0015771">
    <property type="term" value="P:trehalose transport"/>
    <property type="evidence" value="ECO:0007669"/>
    <property type="project" value="TreeGrafter"/>
</dbReference>
<evidence type="ECO:0000256" key="12">
    <source>
        <dbReference type="SAM" id="Phobius"/>
    </source>
</evidence>
<evidence type="ECO:0000256" key="4">
    <source>
        <dbReference type="ARBA" id="ARBA00022597"/>
    </source>
</evidence>
<dbReference type="PANTHER" id="PTHR30175:SF1">
    <property type="entry name" value="PTS SYSTEM ARBUTIN-, CELLOBIOSE-, AND SALICIN-SPECIFIC EIIBC COMPONENT-RELATED"/>
    <property type="match status" value="1"/>
</dbReference>
<keyword evidence="10 12" id="KW-0472">Membrane</keyword>
<gene>
    <name evidence="15" type="primary">bglF_8</name>
    <name evidence="15" type="ORF">KCJAJFAP_00670</name>
</gene>
<dbReference type="PANTHER" id="PTHR30175">
    <property type="entry name" value="PHOSPHOTRANSFERASE SYSTEM TRANSPORT PROTEIN"/>
    <property type="match status" value="1"/>
</dbReference>
<feature type="transmembrane region" description="Helical" evidence="12">
    <location>
        <begin position="213"/>
        <end position="238"/>
    </location>
</feature>
<feature type="transmembrane region" description="Helical" evidence="12">
    <location>
        <begin position="155"/>
        <end position="176"/>
    </location>
</feature>
<dbReference type="EMBL" id="CABWIE010000030">
    <property type="protein sequence ID" value="VWL99493.1"/>
    <property type="molecule type" value="Genomic_DNA"/>
</dbReference>
<dbReference type="Pfam" id="PF00367">
    <property type="entry name" value="PTS_EIIB"/>
    <property type="match status" value="1"/>
</dbReference>
<evidence type="ECO:0000256" key="9">
    <source>
        <dbReference type="ARBA" id="ARBA00022989"/>
    </source>
</evidence>
<sequence length="473" mass="50008">MFGCERKQTMDYKELASQILTSVGGKDNVASLMHCATRLRFQLKDGEQFDTDTLKKTHGVMGAMFTGGQYQVIIGPDVNHAFDELVAATGVNDGAVDVVETDDLKGAKPKMMERVMDTISSLFTPIIAAITGAAMVKVVLVLLTMTGLLDTTGTTYLLFSIAGDAPFLFMPVMLAYTSAKKFGVDPMVGMTIGFMMVHPNYTALVSAGDPVSMFGALPVTLATYTSTVIPVILVIYAASWVQKLADKLSPSVIKFFFRPLLTLLIMVPLTYCVVGPLGNLVGVSLESVLALVQDNAPWFLPIFFGALGPIVIMLGMHYAVTIPLALAAIQSFGYDMLGPGFLVANIAQGAAAFAVAVQAKDKDFKSLAISTGCSALLGTTEPALYGVNLRLKKPLFASIIGGCAGGIVCGLAGVKRVVFGPTGLTSIAIFIDPNNSMNFVFALVGVAVSFVVTFLVSYVLIKKDAGIQKEIGA</sequence>
<keyword evidence="4" id="KW-0762">Sugar transport</keyword>
<feature type="transmembrane region" description="Helical" evidence="12">
    <location>
        <begin position="188"/>
        <end position="207"/>
    </location>
</feature>
<evidence type="ECO:0000259" key="13">
    <source>
        <dbReference type="PROSITE" id="PS51098"/>
    </source>
</evidence>
<comment type="subcellular location">
    <subcellularLocation>
        <location evidence="1">Cell membrane</location>
        <topology evidence="1">Multi-pass membrane protein</topology>
    </subcellularLocation>
</comment>
<organism evidence="15 16">
    <name type="scientific">Collinsella aerofaciens</name>
    <dbReference type="NCBI Taxonomy" id="74426"/>
    <lineage>
        <taxon>Bacteria</taxon>
        <taxon>Bacillati</taxon>
        <taxon>Actinomycetota</taxon>
        <taxon>Coriobacteriia</taxon>
        <taxon>Coriobacteriales</taxon>
        <taxon>Coriobacteriaceae</taxon>
        <taxon>Collinsella</taxon>
    </lineage>
</organism>
<evidence type="ECO:0000256" key="1">
    <source>
        <dbReference type="ARBA" id="ARBA00004651"/>
    </source>
</evidence>
<dbReference type="Pfam" id="PF02378">
    <property type="entry name" value="PTS_EIIC"/>
    <property type="match status" value="1"/>
</dbReference>
<reference evidence="15 16" key="1">
    <citation type="submission" date="2019-10" db="EMBL/GenBank/DDBJ databases">
        <authorList>
            <person name="Wolf R A."/>
        </authorList>
    </citation>
    <scope>NUCLEOTIDE SEQUENCE [LARGE SCALE GENOMIC DNA]</scope>
    <source>
        <strain evidence="15">Collinsella_aerofaciens_MC2</strain>
    </source>
</reference>
<keyword evidence="9 12" id="KW-1133">Transmembrane helix</keyword>
<keyword evidence="7 12" id="KW-0812">Transmembrane</keyword>
<dbReference type="PROSITE" id="PS01035">
    <property type="entry name" value="PTS_EIIB_TYPE_1_CYS"/>
    <property type="match status" value="1"/>
</dbReference>
<evidence type="ECO:0000313" key="16">
    <source>
        <dbReference type="Proteomes" id="UP000361836"/>
    </source>
</evidence>
<dbReference type="GO" id="GO:0005886">
    <property type="term" value="C:plasma membrane"/>
    <property type="evidence" value="ECO:0007669"/>
    <property type="project" value="UniProtKB-SubCell"/>
</dbReference>
<dbReference type="InterPro" id="IPR001996">
    <property type="entry name" value="PTS_IIB_1"/>
</dbReference>
<evidence type="ECO:0000256" key="10">
    <source>
        <dbReference type="ARBA" id="ARBA00023136"/>
    </source>
</evidence>
<dbReference type="GO" id="GO:0090589">
    <property type="term" value="F:protein-phosphocysteine-trehalose phosphotransferase system transporter activity"/>
    <property type="evidence" value="ECO:0007669"/>
    <property type="project" value="TreeGrafter"/>
</dbReference>
<evidence type="ECO:0000256" key="7">
    <source>
        <dbReference type="ARBA" id="ARBA00022692"/>
    </source>
</evidence>
<proteinExistence type="predicted"/>
<dbReference type="Proteomes" id="UP000361836">
    <property type="component" value="Unassembled WGS sequence"/>
</dbReference>
<feature type="active site" description="Phosphocysteine intermediate; for EIIB activity" evidence="11">
    <location>
        <position position="35"/>
    </location>
</feature>
<dbReference type="InterPro" id="IPR036878">
    <property type="entry name" value="Glu_permease_IIB"/>
</dbReference>
<dbReference type="GO" id="GO:0009401">
    <property type="term" value="P:phosphoenolpyruvate-dependent sugar phosphotransferase system"/>
    <property type="evidence" value="ECO:0007669"/>
    <property type="project" value="UniProtKB-KW"/>
</dbReference>
<feature type="domain" description="PTS EIIC type-1" evidence="14">
    <location>
        <begin position="117"/>
        <end position="472"/>
    </location>
</feature>
<dbReference type="FunFam" id="3.30.1360.60:FF:000001">
    <property type="entry name" value="PTS system glucose-specific IIBC component PtsG"/>
    <property type="match status" value="1"/>
</dbReference>
<feature type="transmembrane region" description="Helical" evidence="12">
    <location>
        <begin position="119"/>
        <end position="143"/>
    </location>
</feature>
<keyword evidence="16" id="KW-1185">Reference proteome</keyword>
<dbReference type="Gene3D" id="3.30.1360.60">
    <property type="entry name" value="Glucose permease domain IIB"/>
    <property type="match status" value="1"/>
</dbReference>
<dbReference type="AlphaFoldDB" id="A0A5K1J943"/>
<feature type="domain" description="PTS EIIB type-1" evidence="13">
    <location>
        <begin position="13"/>
        <end position="95"/>
    </location>
</feature>
<keyword evidence="2" id="KW-0813">Transport</keyword>
<evidence type="ECO:0000256" key="8">
    <source>
        <dbReference type="ARBA" id="ARBA00022777"/>
    </source>
</evidence>